<gene>
    <name evidence="5" type="ORF">AXG93_3083s1240</name>
</gene>
<sequence length="341" mass="37439">MKINYKDEDNDFVAMKDNEDLIDALVTQRLRPLVLKVTFLDRIPTPEPPPDDTPPVPAPVDAISTPKPPPDDKPPVPAPVDAIPTPKPPPDDKPPVPAPVDAISTPKPPPDDTPSVPAPVSDRGLDVKPEVIVAPPVANYRCYNCKKYPIVGPWYSSMVRSTIPLSKLLSYHLCEDCYVKSDWSRSSSVKFRPIEECAQCHQHKPDVMSYPLHGNDEASEHIKMCDWCFKAIVHRAVDSENRSMSLGSQRRSLDDGPLEMSHLLPPTSGCLCKSIIGSAGLERDDGHIIESVVRNTDLELGGKERVCFLRSEADSEHNGGNAMLVTCLVAIGETSDEIISF</sequence>
<keyword evidence="3" id="KW-0862">Zinc</keyword>
<evidence type="ECO:0000256" key="1">
    <source>
        <dbReference type="ARBA" id="ARBA00022723"/>
    </source>
</evidence>
<dbReference type="EMBL" id="LVLJ01002673">
    <property type="protein sequence ID" value="OAE24245.1"/>
    <property type="molecule type" value="Genomic_DNA"/>
</dbReference>
<comment type="caution">
    <text evidence="5">The sequence shown here is derived from an EMBL/GenBank/DDBJ whole genome shotgun (WGS) entry which is preliminary data.</text>
</comment>
<dbReference type="PRINTS" id="PR01217">
    <property type="entry name" value="PRICHEXTENSN"/>
</dbReference>
<dbReference type="GO" id="GO:0008270">
    <property type="term" value="F:zinc ion binding"/>
    <property type="evidence" value="ECO:0007669"/>
    <property type="project" value="UniProtKB-KW"/>
</dbReference>
<dbReference type="AlphaFoldDB" id="A0A176VVS8"/>
<feature type="compositionally biased region" description="Low complexity" evidence="4">
    <location>
        <begin position="113"/>
        <end position="122"/>
    </location>
</feature>
<accession>A0A176VVS8</accession>
<protein>
    <recommendedName>
        <fullName evidence="7">PB1 domain-containing protein</fullName>
    </recommendedName>
</protein>
<feature type="compositionally biased region" description="Pro residues" evidence="4">
    <location>
        <begin position="45"/>
        <end position="58"/>
    </location>
</feature>
<dbReference type="Gene3D" id="3.30.60.90">
    <property type="match status" value="1"/>
</dbReference>
<keyword evidence="6" id="KW-1185">Reference proteome</keyword>
<evidence type="ECO:0000313" key="6">
    <source>
        <dbReference type="Proteomes" id="UP000077202"/>
    </source>
</evidence>
<name>A0A176VVS8_MARPO</name>
<feature type="region of interest" description="Disordered" evidence="4">
    <location>
        <begin position="42"/>
        <end position="122"/>
    </location>
</feature>
<evidence type="ECO:0000256" key="2">
    <source>
        <dbReference type="ARBA" id="ARBA00022771"/>
    </source>
</evidence>
<evidence type="ECO:0000256" key="3">
    <source>
        <dbReference type="ARBA" id="ARBA00022833"/>
    </source>
</evidence>
<dbReference type="Proteomes" id="UP000077202">
    <property type="component" value="Unassembled WGS sequence"/>
</dbReference>
<evidence type="ECO:0000256" key="4">
    <source>
        <dbReference type="SAM" id="MobiDB-lite"/>
    </source>
</evidence>
<dbReference type="SUPFAM" id="SSF54277">
    <property type="entry name" value="CAD &amp; PB1 domains"/>
    <property type="match status" value="1"/>
</dbReference>
<evidence type="ECO:0008006" key="7">
    <source>
        <dbReference type="Google" id="ProtNLM"/>
    </source>
</evidence>
<keyword evidence="2" id="KW-0863">Zinc-finger</keyword>
<proteinExistence type="predicted"/>
<evidence type="ECO:0000313" key="5">
    <source>
        <dbReference type="EMBL" id="OAE24245.1"/>
    </source>
</evidence>
<dbReference type="InterPro" id="IPR043145">
    <property type="entry name" value="Znf_ZZ_sf"/>
</dbReference>
<reference evidence="5" key="1">
    <citation type="submission" date="2016-03" db="EMBL/GenBank/DDBJ databases">
        <title>Mechanisms controlling the formation of the plant cell surface in tip-growing cells are functionally conserved among land plants.</title>
        <authorList>
            <person name="Honkanen S."/>
            <person name="Jones V.A."/>
            <person name="Morieri G."/>
            <person name="Champion C."/>
            <person name="Hetherington A.J."/>
            <person name="Kelly S."/>
            <person name="Saint-Marcoux D."/>
            <person name="Proust H."/>
            <person name="Prescott H."/>
            <person name="Dolan L."/>
        </authorList>
    </citation>
    <scope>NUCLEOTIDE SEQUENCE [LARGE SCALE GENOMIC DNA]</scope>
    <source>
        <tissue evidence="5">Whole gametophyte</tissue>
    </source>
</reference>
<keyword evidence="1" id="KW-0479">Metal-binding</keyword>
<organism evidence="5 6">
    <name type="scientific">Marchantia polymorpha subsp. ruderalis</name>
    <dbReference type="NCBI Taxonomy" id="1480154"/>
    <lineage>
        <taxon>Eukaryota</taxon>
        <taxon>Viridiplantae</taxon>
        <taxon>Streptophyta</taxon>
        <taxon>Embryophyta</taxon>
        <taxon>Marchantiophyta</taxon>
        <taxon>Marchantiopsida</taxon>
        <taxon>Marchantiidae</taxon>
        <taxon>Marchantiales</taxon>
        <taxon>Marchantiaceae</taxon>
        <taxon>Marchantia</taxon>
    </lineage>
</organism>